<keyword evidence="7 10" id="KW-0472">Membrane</keyword>
<evidence type="ECO:0000256" key="6">
    <source>
        <dbReference type="ARBA" id="ARBA00023040"/>
    </source>
</evidence>
<dbReference type="GeneID" id="136996630"/>
<dbReference type="RefSeq" id="XP_067173619.1">
    <property type="nucleotide sequence ID" value="XM_067317518.1"/>
</dbReference>
<feature type="transmembrane region" description="Helical" evidence="10">
    <location>
        <begin position="74"/>
        <end position="96"/>
    </location>
</feature>
<keyword evidence="6" id="KW-0297">G-protein coupled receptor</keyword>
<evidence type="ECO:0000256" key="10">
    <source>
        <dbReference type="SAM" id="Phobius"/>
    </source>
</evidence>
<evidence type="ECO:0000256" key="4">
    <source>
        <dbReference type="ARBA" id="ARBA00022725"/>
    </source>
</evidence>
<keyword evidence="12" id="KW-1185">Reference proteome</keyword>
<dbReference type="PANTHER" id="PTHR26452">
    <property type="entry name" value="OLFACTORY RECEPTOR"/>
    <property type="match status" value="1"/>
</dbReference>
<keyword evidence="5 10" id="KW-1133">Transmembrane helix</keyword>
<evidence type="ECO:0000256" key="9">
    <source>
        <dbReference type="ARBA" id="ARBA00023224"/>
    </source>
</evidence>
<accession>A0ABM4G8S8</accession>
<evidence type="ECO:0000256" key="1">
    <source>
        <dbReference type="ARBA" id="ARBA00004651"/>
    </source>
</evidence>
<evidence type="ECO:0000313" key="13">
    <source>
        <dbReference type="RefSeq" id="XP_067173619.1"/>
    </source>
</evidence>
<dbReference type="InterPro" id="IPR000725">
    <property type="entry name" value="Olfact_rcpt"/>
</dbReference>
<keyword evidence="3 10" id="KW-0812">Transmembrane</keyword>
<reference evidence="13" key="1">
    <citation type="submission" date="2025-08" db="UniProtKB">
        <authorList>
            <consortium name="RefSeq"/>
        </authorList>
    </citation>
    <scope>IDENTIFICATION</scope>
    <source>
        <tissue evidence="13">Blood</tissue>
    </source>
</reference>
<evidence type="ECO:0000259" key="11">
    <source>
        <dbReference type="PROSITE" id="PS50262"/>
    </source>
</evidence>
<dbReference type="InterPro" id="IPR017452">
    <property type="entry name" value="GPCR_Rhodpsn_7TM"/>
</dbReference>
<keyword evidence="4" id="KW-0552">Olfaction</keyword>
<keyword evidence="2" id="KW-1003">Cell membrane</keyword>
<keyword evidence="8" id="KW-0675">Receptor</keyword>
<dbReference type="PROSITE" id="PS50262">
    <property type="entry name" value="G_PROTEIN_RECEP_F1_2"/>
    <property type="match status" value="1"/>
</dbReference>
<evidence type="ECO:0000256" key="8">
    <source>
        <dbReference type="ARBA" id="ARBA00023170"/>
    </source>
</evidence>
<comment type="subcellular location">
    <subcellularLocation>
        <location evidence="1">Cell membrane</location>
        <topology evidence="1">Multi-pass membrane protein</topology>
    </subcellularLocation>
</comment>
<sequence>MAICNPLHYGTLTGNRACAKMAAAAWARGFLYEVLRTGSTFSIPLYQGNAVDQFFCEVPQLLKLSCSDSYLREAGVTVVSFHVACGCFGFIVLSYVQIFRVMLRIPSELGWHKAFPMCLPHLAVVSLFVSTAIFLYLKPPSSSSPALELVVAVLYSVIPPRVNPLIYSMRNQRDTDAIDSIVVELNLLEDVKGNKKGFCRYISSKEKTREYVSLVLNGAGDMVTKDVEKAKVYSAAFASDFPDKTCLQESQAPETCANMVEEDRVREHLNKLDIHLSMGPDGMYP</sequence>
<evidence type="ECO:0000313" key="12">
    <source>
        <dbReference type="Proteomes" id="UP001652627"/>
    </source>
</evidence>
<dbReference type="SUPFAM" id="SSF81321">
    <property type="entry name" value="Family A G protein-coupled receptor-like"/>
    <property type="match status" value="1"/>
</dbReference>
<dbReference type="InterPro" id="IPR050516">
    <property type="entry name" value="Olfactory_GPCR"/>
</dbReference>
<keyword evidence="9" id="KW-0807">Transducer</keyword>
<proteinExistence type="predicted"/>
<evidence type="ECO:0000256" key="3">
    <source>
        <dbReference type="ARBA" id="ARBA00022692"/>
    </source>
</evidence>
<organism evidence="12 13">
    <name type="scientific">Apteryx mantelli</name>
    <name type="common">North Island brown kiwi</name>
    <dbReference type="NCBI Taxonomy" id="2696672"/>
    <lineage>
        <taxon>Eukaryota</taxon>
        <taxon>Metazoa</taxon>
        <taxon>Chordata</taxon>
        <taxon>Craniata</taxon>
        <taxon>Vertebrata</taxon>
        <taxon>Euteleostomi</taxon>
        <taxon>Archelosauria</taxon>
        <taxon>Archosauria</taxon>
        <taxon>Dinosauria</taxon>
        <taxon>Saurischia</taxon>
        <taxon>Theropoda</taxon>
        <taxon>Coelurosauria</taxon>
        <taxon>Aves</taxon>
        <taxon>Palaeognathae</taxon>
        <taxon>Apterygiformes</taxon>
        <taxon>Apterygidae</taxon>
        <taxon>Apteryx</taxon>
    </lineage>
</organism>
<keyword evidence="4" id="KW-0716">Sensory transduction</keyword>
<dbReference type="PRINTS" id="PR00245">
    <property type="entry name" value="OLFACTORYR"/>
</dbReference>
<evidence type="ECO:0000256" key="5">
    <source>
        <dbReference type="ARBA" id="ARBA00022989"/>
    </source>
</evidence>
<feature type="transmembrane region" description="Helical" evidence="10">
    <location>
        <begin position="149"/>
        <end position="167"/>
    </location>
</feature>
<name>A0ABM4G8S8_9AVES</name>
<dbReference type="Gene3D" id="1.20.1070.10">
    <property type="entry name" value="Rhodopsin 7-helix transmembrane proteins"/>
    <property type="match status" value="1"/>
</dbReference>
<evidence type="ECO:0000256" key="7">
    <source>
        <dbReference type="ARBA" id="ARBA00023136"/>
    </source>
</evidence>
<dbReference type="Pfam" id="PF13853">
    <property type="entry name" value="7tm_4"/>
    <property type="match status" value="1"/>
</dbReference>
<gene>
    <name evidence="13" type="primary">LOC136996630</name>
</gene>
<feature type="transmembrane region" description="Helical" evidence="10">
    <location>
        <begin position="117"/>
        <end position="137"/>
    </location>
</feature>
<protein>
    <submittedName>
        <fullName evidence="13">Olfactory receptor 14C36-like</fullName>
    </submittedName>
</protein>
<feature type="domain" description="G-protein coupled receptors family 1 profile" evidence="11">
    <location>
        <begin position="1"/>
        <end position="167"/>
    </location>
</feature>
<dbReference type="Proteomes" id="UP001652627">
    <property type="component" value="Unplaced"/>
</dbReference>
<evidence type="ECO:0000256" key="2">
    <source>
        <dbReference type="ARBA" id="ARBA00022475"/>
    </source>
</evidence>